<keyword evidence="1" id="KW-1133">Transmembrane helix</keyword>
<reference evidence="2 3" key="1">
    <citation type="journal article" date="2012" name="BMC Genomics">
        <title>Comparative genomics of the white-rot fungi, Phanerochaete carnosa and P. chrysosporium, to elucidate the genetic basis of the distinct wood types they colonize.</title>
        <authorList>
            <person name="Suzuki H."/>
            <person name="MacDonald J."/>
            <person name="Syed K."/>
            <person name="Salamov A."/>
            <person name="Hori C."/>
            <person name="Aerts A."/>
            <person name="Henrissat B."/>
            <person name="Wiebenga A."/>
            <person name="vanKuyk P.A."/>
            <person name="Barry K."/>
            <person name="Lindquist E."/>
            <person name="LaButti K."/>
            <person name="Lapidus A."/>
            <person name="Lucas S."/>
            <person name="Coutinho P."/>
            <person name="Gong Y."/>
            <person name="Samejima M."/>
            <person name="Mahadevan R."/>
            <person name="Abou-Zaid M."/>
            <person name="de Vries R.P."/>
            <person name="Igarashi K."/>
            <person name="Yadav J.S."/>
            <person name="Grigoriev I.V."/>
            <person name="Master E.R."/>
        </authorList>
    </citation>
    <scope>NUCLEOTIDE SEQUENCE [LARGE SCALE GENOMIC DNA]</scope>
    <source>
        <strain evidence="2 3">HHB-10118-sp</strain>
    </source>
</reference>
<dbReference type="STRING" id="650164.K5X5N2"/>
<dbReference type="KEGG" id="pco:PHACADRAFT_26692"/>
<accession>K5X5N2</accession>
<evidence type="ECO:0000313" key="2">
    <source>
        <dbReference type="EMBL" id="EKM58167.1"/>
    </source>
</evidence>
<feature type="transmembrane region" description="Helical" evidence="1">
    <location>
        <begin position="55"/>
        <end position="74"/>
    </location>
</feature>
<protein>
    <submittedName>
        <fullName evidence="2">Uncharacterized protein</fullName>
    </submittedName>
</protein>
<feature type="transmembrane region" description="Helical" evidence="1">
    <location>
        <begin position="86"/>
        <end position="104"/>
    </location>
</feature>
<proteinExistence type="predicted"/>
<dbReference type="AlphaFoldDB" id="K5X5N2"/>
<feature type="transmembrane region" description="Helical" evidence="1">
    <location>
        <begin position="209"/>
        <end position="227"/>
    </location>
</feature>
<evidence type="ECO:0000256" key="1">
    <source>
        <dbReference type="SAM" id="Phobius"/>
    </source>
</evidence>
<dbReference type="HOGENOM" id="CLU_068506_0_0_1"/>
<dbReference type="EMBL" id="JH930470">
    <property type="protein sequence ID" value="EKM58167.1"/>
    <property type="molecule type" value="Genomic_DNA"/>
</dbReference>
<keyword evidence="1" id="KW-0472">Membrane</keyword>
<sequence length="327" mass="35972">MDFLRAIQAFTSHMDVPDSAVAYYTIVRRNLDLIKSGCYIAVTVVSDALIGYRTFVVWGQNYLVALVPVTLVLADVGKYRVPYAEGFFPNIPSPALGVYAVWLLSQVQPGNNALMAVVTERVKYFYTITLILNLLCTLLISYKIWQVQAEVDRYSPSAVRPRGTQLILIVVESDAHQDPLTAAIYSAMLIVLITSSSLSAVMMLAVLNVIAPVIGIVFSMVIIRFSIDRTRWDSLKISTHLNFASSTIHDDDKNEPDSPVDMPSPITPAEIGSRALGKEKITVESHVRPASQVGLGLGIERYTDTISLRSLGSVFSHSKTSLPEFCV</sequence>
<dbReference type="GeneID" id="18919472"/>
<keyword evidence="3" id="KW-1185">Reference proteome</keyword>
<keyword evidence="1" id="KW-0812">Transmembrane</keyword>
<organism evidence="2 3">
    <name type="scientific">Phanerochaete carnosa (strain HHB-10118-sp)</name>
    <name type="common">White-rot fungus</name>
    <name type="synonym">Peniophora carnosa</name>
    <dbReference type="NCBI Taxonomy" id="650164"/>
    <lineage>
        <taxon>Eukaryota</taxon>
        <taxon>Fungi</taxon>
        <taxon>Dikarya</taxon>
        <taxon>Basidiomycota</taxon>
        <taxon>Agaricomycotina</taxon>
        <taxon>Agaricomycetes</taxon>
        <taxon>Polyporales</taxon>
        <taxon>Phanerochaetaceae</taxon>
        <taxon>Phanerochaete</taxon>
    </lineage>
</organism>
<evidence type="ECO:0000313" key="3">
    <source>
        <dbReference type="Proteomes" id="UP000008370"/>
    </source>
</evidence>
<dbReference type="RefSeq" id="XP_007392725.1">
    <property type="nucleotide sequence ID" value="XM_007392663.1"/>
</dbReference>
<name>K5X5N2_PHACS</name>
<dbReference type="InParanoid" id="K5X5N2"/>
<dbReference type="OrthoDB" id="2753342at2759"/>
<dbReference type="Proteomes" id="UP000008370">
    <property type="component" value="Unassembled WGS sequence"/>
</dbReference>
<gene>
    <name evidence="2" type="ORF">PHACADRAFT_26692</name>
</gene>
<feature type="transmembrane region" description="Helical" evidence="1">
    <location>
        <begin position="124"/>
        <end position="145"/>
    </location>
</feature>